<feature type="binding site" evidence="14">
    <location>
        <position position="441"/>
    </location>
    <ligand>
        <name>Zn(2+)</name>
        <dbReference type="ChEBI" id="CHEBI:29105"/>
    </ligand>
</feature>
<evidence type="ECO:0000256" key="1">
    <source>
        <dbReference type="ARBA" id="ARBA00004067"/>
    </source>
</evidence>
<feature type="binding site" evidence="14">
    <location>
        <position position="323"/>
    </location>
    <ligand>
        <name>NAD(+)</name>
        <dbReference type="ChEBI" id="CHEBI:57540"/>
    </ligand>
</feature>
<keyword evidence="4 14" id="KW-0436">Ligase</keyword>
<dbReference type="PROSITE" id="PS01055">
    <property type="entry name" value="DNA_LIGASE_N1"/>
    <property type="match status" value="1"/>
</dbReference>
<dbReference type="Pfam" id="PF14520">
    <property type="entry name" value="HHH_5"/>
    <property type="match status" value="1"/>
</dbReference>
<dbReference type="CDD" id="cd00114">
    <property type="entry name" value="LIGANc"/>
    <property type="match status" value="1"/>
</dbReference>
<evidence type="ECO:0000256" key="13">
    <source>
        <dbReference type="ARBA" id="ARBA00060881"/>
    </source>
</evidence>
<dbReference type="Pfam" id="PF01653">
    <property type="entry name" value="DNA_ligase_aden"/>
    <property type="match status" value="1"/>
</dbReference>
<dbReference type="InterPro" id="IPR018239">
    <property type="entry name" value="DNA_ligase_AS"/>
</dbReference>
<dbReference type="FunFam" id="3.30.470.30:FF:000001">
    <property type="entry name" value="DNA ligase"/>
    <property type="match status" value="1"/>
</dbReference>
<dbReference type="SMART" id="SM00292">
    <property type="entry name" value="BRCT"/>
    <property type="match status" value="1"/>
</dbReference>
<dbReference type="Gene3D" id="6.20.10.30">
    <property type="match status" value="1"/>
</dbReference>
<evidence type="ECO:0000256" key="10">
    <source>
        <dbReference type="ARBA" id="ARBA00023027"/>
    </source>
</evidence>
<evidence type="ECO:0000256" key="15">
    <source>
        <dbReference type="RuleBase" id="RU000618"/>
    </source>
</evidence>
<dbReference type="Pfam" id="PF00533">
    <property type="entry name" value="BRCT"/>
    <property type="match status" value="1"/>
</dbReference>
<keyword evidence="7 14" id="KW-0227">DNA damage</keyword>
<evidence type="ECO:0000259" key="16">
    <source>
        <dbReference type="PROSITE" id="PS50172"/>
    </source>
</evidence>
<evidence type="ECO:0000256" key="7">
    <source>
        <dbReference type="ARBA" id="ARBA00022763"/>
    </source>
</evidence>
<dbReference type="CDD" id="cd17748">
    <property type="entry name" value="BRCT_DNA_ligase_like"/>
    <property type="match status" value="1"/>
</dbReference>
<dbReference type="PROSITE" id="PS50172">
    <property type="entry name" value="BRCT"/>
    <property type="match status" value="1"/>
</dbReference>
<evidence type="ECO:0000256" key="11">
    <source>
        <dbReference type="ARBA" id="ARBA00023204"/>
    </source>
</evidence>
<dbReference type="EC" id="6.5.1.2" evidence="2 14"/>
<dbReference type="PATRIC" id="fig|237368.3.peg.1148"/>
<dbReference type="FunFam" id="1.10.150.20:FF:000007">
    <property type="entry name" value="DNA ligase"/>
    <property type="match status" value="1"/>
</dbReference>
<dbReference type="PANTHER" id="PTHR23389">
    <property type="entry name" value="CHROMOSOME TRANSMISSION FIDELITY FACTOR 18"/>
    <property type="match status" value="1"/>
</dbReference>
<evidence type="ECO:0000256" key="4">
    <source>
        <dbReference type="ARBA" id="ARBA00022598"/>
    </source>
</evidence>
<dbReference type="InterPro" id="IPR001679">
    <property type="entry name" value="DNA_ligase"/>
</dbReference>
<protein>
    <recommendedName>
        <fullName evidence="3 14">DNA ligase</fullName>
        <ecNumber evidence="2 14">6.5.1.2</ecNumber>
    </recommendedName>
    <alternativeName>
        <fullName evidence="14">Polydeoxyribonucleotide synthase [NAD(+)]</fullName>
    </alternativeName>
</protein>
<evidence type="ECO:0000256" key="12">
    <source>
        <dbReference type="ARBA" id="ARBA00034005"/>
    </source>
</evidence>
<dbReference type="Gene3D" id="1.10.287.610">
    <property type="entry name" value="Helix hairpin bin"/>
    <property type="match status" value="1"/>
</dbReference>
<dbReference type="InterPro" id="IPR041663">
    <property type="entry name" value="DisA/LigA_HHH"/>
</dbReference>
<dbReference type="GO" id="GO:0003911">
    <property type="term" value="F:DNA ligase (NAD+) activity"/>
    <property type="evidence" value="ECO:0007669"/>
    <property type="project" value="UniProtKB-UniRule"/>
</dbReference>
<dbReference type="Gene3D" id="3.30.470.30">
    <property type="entry name" value="DNA ligase/mRNA capping enzyme"/>
    <property type="match status" value="1"/>
</dbReference>
<comment type="similarity">
    <text evidence="13 14">Belongs to the NAD-dependent DNA ligase family. LigA subfamily.</text>
</comment>
<dbReference type="NCBIfam" id="TIGR00575">
    <property type="entry name" value="dnlj"/>
    <property type="match status" value="1"/>
</dbReference>
<dbReference type="PROSITE" id="PS01056">
    <property type="entry name" value="DNA_LIGASE_N2"/>
    <property type="match status" value="1"/>
</dbReference>
<evidence type="ECO:0000256" key="6">
    <source>
        <dbReference type="ARBA" id="ARBA00022723"/>
    </source>
</evidence>
<dbReference type="FunFam" id="1.10.287.610:FF:000002">
    <property type="entry name" value="DNA ligase"/>
    <property type="match status" value="1"/>
</dbReference>
<dbReference type="PIRSF" id="PIRSF001604">
    <property type="entry name" value="LigA"/>
    <property type="match status" value="1"/>
</dbReference>
<dbReference type="InterPro" id="IPR013839">
    <property type="entry name" value="DNAligase_adenylation"/>
</dbReference>
<evidence type="ECO:0000313" key="18">
    <source>
        <dbReference type="Proteomes" id="UP000030652"/>
    </source>
</evidence>
<dbReference type="InterPro" id="IPR001357">
    <property type="entry name" value="BRCT_dom"/>
</dbReference>
<keyword evidence="14" id="KW-0464">Manganese</keyword>
<dbReference type="GO" id="GO:0006281">
    <property type="term" value="P:DNA repair"/>
    <property type="evidence" value="ECO:0007669"/>
    <property type="project" value="UniProtKB-KW"/>
</dbReference>
<comment type="cofactor">
    <cofactor evidence="14">
        <name>Mg(2+)</name>
        <dbReference type="ChEBI" id="CHEBI:18420"/>
    </cofactor>
    <cofactor evidence="14">
        <name>Mn(2+)</name>
        <dbReference type="ChEBI" id="CHEBI:29035"/>
    </cofactor>
</comment>
<keyword evidence="9 14" id="KW-0460">Magnesium</keyword>
<feature type="binding site" evidence="14">
    <location>
        <begin position="103"/>
        <end position="104"/>
    </location>
    <ligand>
        <name>NAD(+)</name>
        <dbReference type="ChEBI" id="CHEBI:57540"/>
    </ligand>
</feature>
<reference evidence="17 18" key="1">
    <citation type="submission" date="2014-10" db="EMBL/GenBank/DDBJ databases">
        <title>Draft genome of anammox bacterium scalindua brodae, obtained using differential coverage binning of sequence data from two enrichment reactors.</title>
        <authorList>
            <person name="Speth D.R."/>
            <person name="Russ L."/>
            <person name="Kartal B."/>
            <person name="Op den Camp H.J."/>
            <person name="Dutilh B.E."/>
            <person name="Jetten M.S."/>
        </authorList>
    </citation>
    <scope>NUCLEOTIDE SEQUENCE [LARGE SCALE GENOMIC DNA]</scope>
    <source>
        <strain evidence="17">RU1</strain>
    </source>
</reference>
<accession>A0A0B0EKU8</accession>
<dbReference type="FunFam" id="1.10.150.20:FF:000006">
    <property type="entry name" value="DNA ligase"/>
    <property type="match status" value="1"/>
</dbReference>
<dbReference type="AlphaFoldDB" id="A0A0B0EKU8"/>
<organism evidence="17 18">
    <name type="scientific">Candidatus Scalindua brodae</name>
    <dbReference type="NCBI Taxonomy" id="237368"/>
    <lineage>
        <taxon>Bacteria</taxon>
        <taxon>Pseudomonadati</taxon>
        <taxon>Planctomycetota</taxon>
        <taxon>Candidatus Brocadiia</taxon>
        <taxon>Candidatus Brocadiales</taxon>
        <taxon>Candidatus Scalinduaceae</taxon>
        <taxon>Candidatus Scalindua</taxon>
    </lineage>
</organism>
<gene>
    <name evidence="17" type="primary">lig</name>
    <name evidence="14" type="synonym">ligA</name>
    <name evidence="17" type="ORF">SCABRO_01042</name>
</gene>
<keyword evidence="10 14" id="KW-0520">NAD</keyword>
<dbReference type="Gene3D" id="1.10.150.20">
    <property type="entry name" value="5' to 3' exonuclease, C-terminal subdomain"/>
    <property type="match status" value="2"/>
</dbReference>
<evidence type="ECO:0000256" key="2">
    <source>
        <dbReference type="ARBA" id="ARBA00012722"/>
    </source>
</evidence>
<comment type="caution">
    <text evidence="17">The sequence shown here is derived from an EMBL/GenBank/DDBJ whole genome shotgun (WGS) entry which is preliminary data.</text>
</comment>
<keyword evidence="11 14" id="KW-0234">DNA repair</keyword>
<dbReference type="InterPro" id="IPR036420">
    <property type="entry name" value="BRCT_dom_sf"/>
</dbReference>
<evidence type="ECO:0000256" key="8">
    <source>
        <dbReference type="ARBA" id="ARBA00022833"/>
    </source>
</evidence>
<dbReference type="SUPFAM" id="SSF52113">
    <property type="entry name" value="BRCT domain"/>
    <property type="match status" value="1"/>
</dbReference>
<dbReference type="Pfam" id="PF12826">
    <property type="entry name" value="HHH_2"/>
    <property type="match status" value="1"/>
</dbReference>
<evidence type="ECO:0000313" key="17">
    <source>
        <dbReference type="EMBL" id="KHE93204.1"/>
    </source>
</evidence>
<feature type="domain" description="BRCT" evidence="16">
    <location>
        <begin position="621"/>
        <end position="705"/>
    </location>
</feature>
<dbReference type="Gene3D" id="2.40.50.140">
    <property type="entry name" value="Nucleic acid-binding proteins"/>
    <property type="match status" value="1"/>
</dbReference>
<dbReference type="NCBIfam" id="NF005932">
    <property type="entry name" value="PRK07956.1"/>
    <property type="match status" value="1"/>
</dbReference>
<dbReference type="InterPro" id="IPR010994">
    <property type="entry name" value="RuvA_2-like"/>
</dbReference>
<dbReference type="SUPFAM" id="SSF56091">
    <property type="entry name" value="DNA ligase/mRNA capping enzyme, catalytic domain"/>
    <property type="match status" value="1"/>
</dbReference>
<proteinExistence type="inferred from homology"/>
<sequence>MHIPAFRLKVSVFFRLRTRINVNKNVIEKIENLRAKIRYHDGKYYVDNMPEIEDYEYDQLMIELRNLESSYPQFITPDSPTQRVGGEPVSEFAPFEHRIPMLSIENTYSDEELREFDKRIRRMLKDVSLNDVVGQVDDIEYVVEHKIDGVAITLWYENGVFTRGATRGNGFRGDNVTTNLRTVKDIPLRFLCANHTRIPPEIEIRGEIYMPNKGFQMLNQRREEAGEPQFANPRNAAAGSLKLLDPHTTAKRPLRLFAYAFGYGGNGKYTSHIECLEAIKEFGFPVNPHYKLCKNIDEAVSYCNSWETKRSNLDYQVDGMVIKINSLALHNKLGSTSKAPRGVMSYKYHPEETTTKIEAITVQVGKTGTLTPVAELSPVPLSGTTVSRATLHNFDEIERKDIRVGDYVVVRKAGEIIPQVVKVMKEKRTGNEKRFGVPERCPACGGDVTKEEVYLRCYNPLCTAQAKRRIIYFASRNAMDIEGIGPALIEQLVDKKVIKDYADIYSLKFDDLVPLERMGKKSAQNLLNAIEESKARDLHCLICALGIQNIGTHAAEVLSKHFGTLDKLMNAPVEELEEIFEIGSITAKSIVDFFSNSHTQDVINKLKAAGVNVNASHKETNTVSDISGKSFVVTGTLNGYTRKEIEDIIKNLGGRVSSTVSGRTDFLIAGESPGSKLEKAEKLGTTILNEEEFEKLVKEKLKWKN</sequence>
<dbReference type="GO" id="GO:0046872">
    <property type="term" value="F:metal ion binding"/>
    <property type="evidence" value="ECO:0007669"/>
    <property type="project" value="UniProtKB-KW"/>
</dbReference>
<dbReference type="Pfam" id="PF03120">
    <property type="entry name" value="OB_DNA_ligase"/>
    <property type="match status" value="1"/>
</dbReference>
<dbReference type="InterPro" id="IPR003583">
    <property type="entry name" value="Hlx-hairpin-Hlx_DNA-bd_motif"/>
</dbReference>
<feature type="binding site" evidence="14">
    <location>
        <position position="457"/>
    </location>
    <ligand>
        <name>Zn(2+)</name>
        <dbReference type="ChEBI" id="CHEBI:29105"/>
    </ligand>
</feature>
<evidence type="ECO:0000256" key="9">
    <source>
        <dbReference type="ARBA" id="ARBA00022842"/>
    </source>
</evidence>
<feature type="binding site" evidence="14">
    <location>
        <position position="144"/>
    </location>
    <ligand>
        <name>NAD(+)</name>
        <dbReference type="ChEBI" id="CHEBI:57540"/>
    </ligand>
</feature>
<feature type="binding site" evidence="14">
    <location>
        <position position="444"/>
    </location>
    <ligand>
        <name>Zn(2+)</name>
        <dbReference type="ChEBI" id="CHEBI:29105"/>
    </ligand>
</feature>
<evidence type="ECO:0000256" key="14">
    <source>
        <dbReference type="HAMAP-Rule" id="MF_01588"/>
    </source>
</evidence>
<dbReference type="GO" id="GO:0005829">
    <property type="term" value="C:cytosol"/>
    <property type="evidence" value="ECO:0007669"/>
    <property type="project" value="TreeGrafter"/>
</dbReference>
<dbReference type="InterPro" id="IPR012340">
    <property type="entry name" value="NA-bd_OB-fold"/>
</dbReference>
<dbReference type="SMART" id="SM00532">
    <property type="entry name" value="LIGANc"/>
    <property type="match status" value="1"/>
</dbReference>
<dbReference type="SMART" id="SM00278">
    <property type="entry name" value="HhH1"/>
    <property type="match status" value="3"/>
</dbReference>
<feature type="binding site" evidence="14">
    <location>
        <position position="462"/>
    </location>
    <ligand>
        <name>Zn(2+)</name>
        <dbReference type="ChEBI" id="CHEBI:29105"/>
    </ligand>
</feature>
<dbReference type="EMBL" id="JRYO01000069">
    <property type="protein sequence ID" value="KHE93204.1"/>
    <property type="molecule type" value="Genomic_DNA"/>
</dbReference>
<dbReference type="PANTHER" id="PTHR23389:SF9">
    <property type="entry name" value="DNA LIGASE"/>
    <property type="match status" value="1"/>
</dbReference>
<keyword evidence="8 14" id="KW-0862">Zinc</keyword>
<dbReference type="SUPFAM" id="SSF47781">
    <property type="entry name" value="RuvA domain 2-like"/>
    <property type="match status" value="1"/>
</dbReference>
<dbReference type="eggNOG" id="COG0272">
    <property type="taxonomic scope" value="Bacteria"/>
</dbReference>
<dbReference type="Gene3D" id="3.40.50.10190">
    <property type="entry name" value="BRCT domain"/>
    <property type="match status" value="1"/>
</dbReference>
<feature type="binding site" evidence="14">
    <location>
        <position position="347"/>
    </location>
    <ligand>
        <name>NAD(+)</name>
        <dbReference type="ChEBI" id="CHEBI:57540"/>
    </ligand>
</feature>
<dbReference type="InterPro" id="IPR033136">
    <property type="entry name" value="DNA_ligase_CS"/>
</dbReference>
<evidence type="ECO:0000256" key="5">
    <source>
        <dbReference type="ARBA" id="ARBA00022705"/>
    </source>
</evidence>
<dbReference type="GO" id="GO:0003677">
    <property type="term" value="F:DNA binding"/>
    <property type="evidence" value="ECO:0007669"/>
    <property type="project" value="InterPro"/>
</dbReference>
<feature type="binding site" evidence="14">
    <location>
        <begin position="54"/>
        <end position="58"/>
    </location>
    <ligand>
        <name>NAD(+)</name>
        <dbReference type="ChEBI" id="CHEBI:57540"/>
    </ligand>
</feature>
<dbReference type="HAMAP" id="MF_01588">
    <property type="entry name" value="DNA_ligase_A"/>
    <property type="match status" value="1"/>
</dbReference>
<comment type="function">
    <text evidence="1 14">DNA ligase that catalyzes the formation of phosphodiester linkages between 5'-phosphoryl and 3'-hydroxyl groups in double-stranded DNA using NAD as a coenzyme and as the energy source for the reaction. It is essential for DNA replication and repair of damaged DNA.</text>
</comment>
<dbReference type="SUPFAM" id="SSF50249">
    <property type="entry name" value="Nucleic acid-binding proteins"/>
    <property type="match status" value="1"/>
</dbReference>
<dbReference type="GO" id="GO:0006260">
    <property type="term" value="P:DNA replication"/>
    <property type="evidence" value="ECO:0007669"/>
    <property type="project" value="UniProtKB-KW"/>
</dbReference>
<dbReference type="InterPro" id="IPR013840">
    <property type="entry name" value="DNAligase_N"/>
</dbReference>
<keyword evidence="5 14" id="KW-0235">DNA replication</keyword>
<dbReference type="InterPro" id="IPR004150">
    <property type="entry name" value="NAD_DNA_ligase_OB"/>
</dbReference>
<feature type="binding site" evidence="14">
    <location>
        <position position="207"/>
    </location>
    <ligand>
        <name>NAD(+)</name>
        <dbReference type="ChEBI" id="CHEBI:57540"/>
    </ligand>
</feature>
<dbReference type="FunFam" id="2.40.50.140:FF:000012">
    <property type="entry name" value="DNA ligase"/>
    <property type="match status" value="1"/>
</dbReference>
<evidence type="ECO:0000256" key="3">
    <source>
        <dbReference type="ARBA" id="ARBA00013308"/>
    </source>
</evidence>
<keyword evidence="6 14" id="KW-0479">Metal-binding</keyword>
<dbReference type="Proteomes" id="UP000030652">
    <property type="component" value="Unassembled WGS sequence"/>
</dbReference>
<feature type="binding site" evidence="14">
    <location>
        <position position="167"/>
    </location>
    <ligand>
        <name>NAD(+)</name>
        <dbReference type="ChEBI" id="CHEBI:57540"/>
    </ligand>
</feature>
<name>A0A0B0EKU8_9BACT</name>
<comment type="catalytic activity">
    <reaction evidence="12 14 15">
        <text>NAD(+) + (deoxyribonucleotide)n-3'-hydroxyl + 5'-phospho-(deoxyribonucleotide)m = (deoxyribonucleotide)n+m + AMP + beta-nicotinamide D-nucleotide.</text>
        <dbReference type="EC" id="6.5.1.2"/>
    </reaction>
</comment>
<feature type="active site" description="N6-AMP-lysine intermediate" evidence="14">
    <location>
        <position position="146"/>
    </location>
</feature>